<protein>
    <submittedName>
        <fullName evidence="1">Uncharacterized protein</fullName>
    </submittedName>
</protein>
<gene>
    <name evidence="1" type="ORF">DAPPUDRAFT_103741</name>
</gene>
<accession>E9GK12</accession>
<evidence type="ECO:0000313" key="1">
    <source>
        <dbReference type="EMBL" id="EFX80217.1"/>
    </source>
</evidence>
<sequence>MATNVKKDVEQPYRILWYAFFPEPSTAKPDRKLESSTIGNSGRITPRQQEQIKISSNQVLVTISAIYASSPGGTICFPEGSFSSASILDVGEPAGSSHKRIEGNLQANFRGRNTSSSLSEDGRCGRAPDYSQCWTLLSLWSRINPSTEEGRMLENAIQLRAEAHFFI</sequence>
<keyword evidence="2" id="KW-1185">Reference proteome</keyword>
<name>E9GK12_DAPPU</name>
<dbReference type="InParanoid" id="E9GK12"/>
<dbReference type="KEGG" id="dpx:DAPPUDRAFT_103741"/>
<dbReference type="HOGENOM" id="CLU_1596197_0_0_1"/>
<dbReference type="EMBL" id="GL732548">
    <property type="protein sequence ID" value="EFX80217.1"/>
    <property type="molecule type" value="Genomic_DNA"/>
</dbReference>
<evidence type="ECO:0000313" key="2">
    <source>
        <dbReference type="Proteomes" id="UP000000305"/>
    </source>
</evidence>
<dbReference type="AlphaFoldDB" id="E9GK12"/>
<dbReference type="Proteomes" id="UP000000305">
    <property type="component" value="Unassembled WGS sequence"/>
</dbReference>
<organism evidence="1 2">
    <name type="scientific">Daphnia pulex</name>
    <name type="common">Water flea</name>
    <dbReference type="NCBI Taxonomy" id="6669"/>
    <lineage>
        <taxon>Eukaryota</taxon>
        <taxon>Metazoa</taxon>
        <taxon>Ecdysozoa</taxon>
        <taxon>Arthropoda</taxon>
        <taxon>Crustacea</taxon>
        <taxon>Branchiopoda</taxon>
        <taxon>Diplostraca</taxon>
        <taxon>Cladocera</taxon>
        <taxon>Anomopoda</taxon>
        <taxon>Daphniidae</taxon>
        <taxon>Daphnia</taxon>
    </lineage>
</organism>
<proteinExistence type="predicted"/>
<reference evidence="1 2" key="1">
    <citation type="journal article" date="2011" name="Science">
        <title>The ecoresponsive genome of Daphnia pulex.</title>
        <authorList>
            <person name="Colbourne J.K."/>
            <person name="Pfrender M.E."/>
            <person name="Gilbert D."/>
            <person name="Thomas W.K."/>
            <person name="Tucker A."/>
            <person name="Oakley T.H."/>
            <person name="Tokishita S."/>
            <person name="Aerts A."/>
            <person name="Arnold G.J."/>
            <person name="Basu M.K."/>
            <person name="Bauer D.J."/>
            <person name="Caceres C.E."/>
            <person name="Carmel L."/>
            <person name="Casola C."/>
            <person name="Choi J.H."/>
            <person name="Detter J.C."/>
            <person name="Dong Q."/>
            <person name="Dusheyko S."/>
            <person name="Eads B.D."/>
            <person name="Frohlich T."/>
            <person name="Geiler-Samerotte K.A."/>
            <person name="Gerlach D."/>
            <person name="Hatcher P."/>
            <person name="Jogdeo S."/>
            <person name="Krijgsveld J."/>
            <person name="Kriventseva E.V."/>
            <person name="Kultz D."/>
            <person name="Laforsch C."/>
            <person name="Lindquist E."/>
            <person name="Lopez J."/>
            <person name="Manak J.R."/>
            <person name="Muller J."/>
            <person name="Pangilinan J."/>
            <person name="Patwardhan R.P."/>
            <person name="Pitluck S."/>
            <person name="Pritham E.J."/>
            <person name="Rechtsteiner A."/>
            <person name="Rho M."/>
            <person name="Rogozin I.B."/>
            <person name="Sakarya O."/>
            <person name="Salamov A."/>
            <person name="Schaack S."/>
            <person name="Shapiro H."/>
            <person name="Shiga Y."/>
            <person name="Skalitzky C."/>
            <person name="Smith Z."/>
            <person name="Souvorov A."/>
            <person name="Sung W."/>
            <person name="Tang Z."/>
            <person name="Tsuchiya D."/>
            <person name="Tu H."/>
            <person name="Vos H."/>
            <person name="Wang M."/>
            <person name="Wolf Y.I."/>
            <person name="Yamagata H."/>
            <person name="Yamada T."/>
            <person name="Ye Y."/>
            <person name="Shaw J.R."/>
            <person name="Andrews J."/>
            <person name="Crease T.J."/>
            <person name="Tang H."/>
            <person name="Lucas S.M."/>
            <person name="Robertson H.M."/>
            <person name="Bork P."/>
            <person name="Koonin E.V."/>
            <person name="Zdobnov E.M."/>
            <person name="Grigoriev I.V."/>
            <person name="Lynch M."/>
            <person name="Boore J.L."/>
        </authorList>
    </citation>
    <scope>NUCLEOTIDE SEQUENCE [LARGE SCALE GENOMIC DNA]</scope>
</reference>